<dbReference type="PANTHER" id="PTHR43861">
    <property type="entry name" value="TRANS-ACONITATE 2-METHYLTRANSFERASE-RELATED"/>
    <property type="match status" value="1"/>
</dbReference>
<evidence type="ECO:0000256" key="2">
    <source>
        <dbReference type="ARBA" id="ARBA00022691"/>
    </source>
</evidence>
<dbReference type="SUPFAM" id="SSF53335">
    <property type="entry name" value="S-adenosyl-L-methionine-dependent methyltransferases"/>
    <property type="match status" value="1"/>
</dbReference>
<gene>
    <name evidence="3 6" type="primary">cmoA</name>
    <name evidence="6" type="ORF">CWE08_09710</name>
</gene>
<keyword evidence="1 3" id="KW-0808">Transferase</keyword>
<dbReference type="OrthoDB" id="9779941at2"/>
<dbReference type="PIRSF" id="PIRSF006325">
    <property type="entry name" value="MeTrfase_bac"/>
    <property type="match status" value="1"/>
</dbReference>
<feature type="binding site" evidence="3">
    <location>
        <position position="204"/>
    </location>
    <ligand>
        <name>S-adenosyl-L-methionine</name>
        <dbReference type="ChEBI" id="CHEBI:59789"/>
    </ligand>
</feature>
<dbReference type="Pfam" id="PF13649">
    <property type="entry name" value="Methyltransf_25"/>
    <property type="match status" value="1"/>
</dbReference>
<dbReference type="NCBIfam" id="NF011995">
    <property type="entry name" value="PRK15451.1"/>
    <property type="match status" value="1"/>
</dbReference>
<name>A0A432VTE0_9GAMM</name>
<feature type="binding site" evidence="3 4">
    <location>
        <begin position="122"/>
        <end position="123"/>
    </location>
    <ligand>
        <name>S-adenosyl-L-methionine</name>
        <dbReference type="ChEBI" id="CHEBI:59789"/>
    </ligand>
</feature>
<dbReference type="NCBIfam" id="TIGR00740">
    <property type="entry name" value="carboxy-S-adenosyl-L-methionine synthase CmoA"/>
    <property type="match status" value="1"/>
</dbReference>
<comment type="similarity">
    <text evidence="3">Belongs to the class I-like SAM-binding methyltransferase superfamily. Cx-SAM synthase family.</text>
</comment>
<dbReference type="CDD" id="cd02440">
    <property type="entry name" value="AdoMet_MTases"/>
    <property type="match status" value="1"/>
</dbReference>
<accession>A0A432VTE0</accession>
<feature type="binding site" evidence="3 4">
    <location>
        <begin position="69"/>
        <end position="71"/>
    </location>
    <ligand>
        <name>S-adenosyl-L-methionine</name>
        <dbReference type="ChEBI" id="CHEBI:59789"/>
    </ligand>
</feature>
<dbReference type="EMBL" id="PIPJ01000007">
    <property type="protein sequence ID" value="RUO19692.1"/>
    <property type="molecule type" value="Genomic_DNA"/>
</dbReference>
<dbReference type="Gene3D" id="3.40.50.150">
    <property type="entry name" value="Vaccinia Virus protein VP39"/>
    <property type="match status" value="1"/>
</dbReference>
<dbReference type="PANTHER" id="PTHR43861:SF2">
    <property type="entry name" value="CARBOXY-S-ADENOSYL-L-METHIONINE SYNTHASE"/>
    <property type="match status" value="1"/>
</dbReference>
<feature type="domain" description="Methyltransferase" evidence="5">
    <location>
        <begin position="65"/>
        <end position="163"/>
    </location>
</feature>
<comment type="subunit">
    <text evidence="3">Homodimer.</text>
</comment>
<comment type="function">
    <text evidence="3">Catalyzes the conversion of S-adenosyl-L-methionine (SAM) to carboxy-S-adenosyl-L-methionine (Cx-SAM).</text>
</comment>
<dbReference type="GO" id="GO:1904047">
    <property type="term" value="F:S-adenosyl-L-methionine binding"/>
    <property type="evidence" value="ECO:0007669"/>
    <property type="project" value="UniProtKB-UniRule"/>
</dbReference>
<evidence type="ECO:0000259" key="5">
    <source>
        <dbReference type="Pfam" id="PF13649"/>
    </source>
</evidence>
<dbReference type="InterPro" id="IPR041698">
    <property type="entry name" value="Methyltransf_25"/>
</dbReference>
<evidence type="ECO:0000256" key="1">
    <source>
        <dbReference type="ARBA" id="ARBA00022679"/>
    </source>
</evidence>
<dbReference type="GO" id="GO:0016743">
    <property type="term" value="F:carboxyl- or carbamoyltransferase activity"/>
    <property type="evidence" value="ECO:0007669"/>
    <property type="project" value="UniProtKB-UniRule"/>
</dbReference>
<feature type="binding site" evidence="3 4">
    <location>
        <begin position="94"/>
        <end position="95"/>
    </location>
    <ligand>
        <name>S-adenosyl-L-methionine</name>
        <dbReference type="ChEBI" id="CHEBI:59789"/>
    </ligand>
</feature>
<dbReference type="InterPro" id="IPR029063">
    <property type="entry name" value="SAM-dependent_MTases_sf"/>
</dbReference>
<dbReference type="EC" id="2.1.3.-" evidence="3"/>
<dbReference type="AlphaFoldDB" id="A0A432VTE0"/>
<keyword evidence="7" id="KW-1185">Reference proteome</keyword>
<protein>
    <recommendedName>
        <fullName evidence="3">Carboxy-S-adenosyl-L-methionine synthase</fullName>
        <shortName evidence="3">Cx-SAM synthase</shortName>
        <ecNumber evidence="3">2.1.3.-</ecNumber>
    </recommendedName>
</protein>
<dbReference type="RefSeq" id="WP_126767827.1">
    <property type="nucleotide sequence ID" value="NZ_PIPJ01000007.1"/>
</dbReference>
<proteinExistence type="inferred from homology"/>
<comment type="catalytic activity">
    <reaction evidence="3">
        <text>prephenate + S-adenosyl-L-methionine = carboxy-S-adenosyl-L-methionine + 3-phenylpyruvate + H2O</text>
        <dbReference type="Rhea" id="RHEA:51692"/>
        <dbReference type="ChEBI" id="CHEBI:15377"/>
        <dbReference type="ChEBI" id="CHEBI:18005"/>
        <dbReference type="ChEBI" id="CHEBI:29934"/>
        <dbReference type="ChEBI" id="CHEBI:59789"/>
        <dbReference type="ChEBI" id="CHEBI:134278"/>
    </reaction>
</comment>
<dbReference type="HAMAP" id="MF_01589">
    <property type="entry name" value="Cx_SAM_synthase"/>
    <property type="match status" value="1"/>
</dbReference>
<dbReference type="InterPro" id="IPR005271">
    <property type="entry name" value="CmoA"/>
</dbReference>
<dbReference type="GO" id="GO:0002098">
    <property type="term" value="P:tRNA wobble uridine modification"/>
    <property type="evidence" value="ECO:0007669"/>
    <property type="project" value="InterPro"/>
</dbReference>
<evidence type="ECO:0000256" key="4">
    <source>
        <dbReference type="PIRSR" id="PIRSR006325-1"/>
    </source>
</evidence>
<dbReference type="Proteomes" id="UP000288395">
    <property type="component" value="Unassembled WGS sequence"/>
</dbReference>
<evidence type="ECO:0000313" key="6">
    <source>
        <dbReference type="EMBL" id="RUO19692.1"/>
    </source>
</evidence>
<feature type="binding site" evidence="3 4">
    <location>
        <position position="137"/>
    </location>
    <ligand>
        <name>S-adenosyl-L-methionine</name>
        <dbReference type="ChEBI" id="CHEBI:59789"/>
    </ligand>
</feature>
<organism evidence="6 7">
    <name type="scientific">Aliidiomarina iranensis</name>
    <dbReference type="NCBI Taxonomy" id="1434071"/>
    <lineage>
        <taxon>Bacteria</taxon>
        <taxon>Pseudomonadati</taxon>
        <taxon>Pseudomonadota</taxon>
        <taxon>Gammaproteobacteria</taxon>
        <taxon>Alteromonadales</taxon>
        <taxon>Idiomarinaceae</taxon>
        <taxon>Aliidiomarina</taxon>
    </lineage>
</organism>
<evidence type="ECO:0000313" key="7">
    <source>
        <dbReference type="Proteomes" id="UP000288395"/>
    </source>
</evidence>
<reference evidence="7" key="1">
    <citation type="journal article" date="2018" name="Front. Microbiol.">
        <title>Genome-Based Analysis Reveals the Taxonomy and Diversity of the Family Idiomarinaceae.</title>
        <authorList>
            <person name="Liu Y."/>
            <person name="Lai Q."/>
            <person name="Shao Z."/>
        </authorList>
    </citation>
    <scope>NUCLEOTIDE SEQUENCE [LARGE SCALE GENOMIC DNA]</scope>
    <source>
        <strain evidence="7">GBPy7</strain>
    </source>
</reference>
<comment type="caution">
    <text evidence="6">The sequence shown here is derived from an EMBL/GenBank/DDBJ whole genome shotgun (WGS) entry which is preliminary data.</text>
</comment>
<keyword evidence="2 3" id="KW-0949">S-adenosyl-L-methionine</keyword>
<feature type="binding site" evidence="3 4">
    <location>
        <position position="44"/>
    </location>
    <ligand>
        <name>S-adenosyl-L-methionine</name>
        <dbReference type="ChEBI" id="CHEBI:59789"/>
    </ligand>
</feature>
<evidence type="ECO:0000256" key="3">
    <source>
        <dbReference type="HAMAP-Rule" id="MF_01589"/>
    </source>
</evidence>
<sequence length="257" mass="29069">MKANQPSQRDSVYAQPLKKVSDFAFDTKVADVFPDMISRSIPGYATIIDTIGRLATRYVRPNSRVYDLGCSLGAASLAIKQHCQAEGVEIIAIDNSEAMVERCQNYVNAYRGEISVHVECTDIATLEMQPCSMVVLNFTLQFVPPEQRDSIIQKIFEQLQPGGLLVISEKVKHHDNVADELLIDLYHEFKRNNGYSDLEISQKRAALENVMRLNTPEEHIQRLTNAGFSTVQEWFRCFNFTSWLALKAPEATQHGEK</sequence>